<evidence type="ECO:0000313" key="16">
    <source>
        <dbReference type="EMBL" id="SCU65780.1"/>
    </source>
</evidence>
<keyword evidence="17" id="KW-1185">Reference proteome</keyword>
<keyword evidence="8 12" id="KW-0653">Protein transport</keyword>
<evidence type="ECO:0000256" key="10">
    <source>
        <dbReference type="ARBA" id="ARBA00023136"/>
    </source>
</evidence>
<dbReference type="InterPro" id="IPR016024">
    <property type="entry name" value="ARM-type_fold"/>
</dbReference>
<evidence type="ECO:0000256" key="4">
    <source>
        <dbReference type="ARBA" id="ARBA00022490"/>
    </source>
</evidence>
<dbReference type="PANTHER" id="PTHR10261:SF0">
    <property type="entry name" value="COATOMER SUBUNIT GAMMA-2"/>
    <property type="match status" value="1"/>
</dbReference>
<keyword evidence="6" id="KW-0677">Repeat</keyword>
<dbReference type="PIRSF" id="PIRSF037093">
    <property type="entry name" value="Coatomer_gamma_subunit"/>
    <property type="match status" value="1"/>
</dbReference>
<keyword evidence="4 12" id="KW-0963">Cytoplasm</keyword>
<evidence type="ECO:0000256" key="8">
    <source>
        <dbReference type="ARBA" id="ARBA00022927"/>
    </source>
</evidence>
<dbReference type="GO" id="GO:0005783">
    <property type="term" value="C:endoplasmic reticulum"/>
    <property type="evidence" value="ECO:0007669"/>
    <property type="project" value="TreeGrafter"/>
</dbReference>
<dbReference type="VEuPathDB" id="TriTrypDB:TEOVI_000513100"/>
<dbReference type="InterPro" id="IPR017106">
    <property type="entry name" value="Coatomer_gsu"/>
</dbReference>
<organism evidence="16 17">
    <name type="scientific">Trypanosoma equiperdum</name>
    <dbReference type="NCBI Taxonomy" id="5694"/>
    <lineage>
        <taxon>Eukaryota</taxon>
        <taxon>Discoba</taxon>
        <taxon>Euglenozoa</taxon>
        <taxon>Kinetoplastea</taxon>
        <taxon>Metakinetoplastina</taxon>
        <taxon>Trypanosomatida</taxon>
        <taxon>Trypanosomatidae</taxon>
        <taxon>Trypanosoma</taxon>
    </lineage>
</organism>
<comment type="similarity">
    <text evidence="2 12">Belongs to the COPG family.</text>
</comment>
<evidence type="ECO:0000256" key="1">
    <source>
        <dbReference type="ARBA" id="ARBA00004255"/>
    </source>
</evidence>
<dbReference type="RefSeq" id="XP_067077325.1">
    <property type="nucleotide sequence ID" value="XM_067221224.1"/>
</dbReference>
<comment type="subunit">
    <text evidence="12">Oligomeric complex.</text>
</comment>
<dbReference type="GO" id="GO:0005198">
    <property type="term" value="F:structural molecule activity"/>
    <property type="evidence" value="ECO:0007669"/>
    <property type="project" value="InterPro"/>
</dbReference>
<dbReference type="SUPFAM" id="SSF48371">
    <property type="entry name" value="ARM repeat"/>
    <property type="match status" value="1"/>
</dbReference>
<dbReference type="GO" id="GO:0009306">
    <property type="term" value="P:protein secretion"/>
    <property type="evidence" value="ECO:0007669"/>
    <property type="project" value="TreeGrafter"/>
</dbReference>
<feature type="domain" description="Coatomer gamma subunit appendage Ig-like subdomain" evidence="14">
    <location>
        <begin position="619"/>
        <end position="759"/>
    </location>
</feature>
<evidence type="ECO:0000313" key="17">
    <source>
        <dbReference type="Proteomes" id="UP000195570"/>
    </source>
</evidence>
<name>A0A1G4I241_TRYEQ</name>
<gene>
    <name evidence="16" type="ORF">TEOVI_000513100</name>
</gene>
<dbReference type="Pfam" id="PF01602">
    <property type="entry name" value="Adaptin_N"/>
    <property type="match status" value="1"/>
</dbReference>
<evidence type="ECO:0000256" key="6">
    <source>
        <dbReference type="ARBA" id="ARBA00022737"/>
    </source>
</evidence>
<comment type="subcellular location">
    <subcellularLocation>
        <location evidence="12">Cytoplasm</location>
    </subcellularLocation>
    <subcellularLocation>
        <location evidence="1 12">Golgi apparatus membrane</location>
        <topology evidence="1 12">Peripheral membrane protein</topology>
        <orientation evidence="1 12">Cytoplasmic side</orientation>
    </subcellularLocation>
    <subcellularLocation>
        <location evidence="12">Cytoplasmic vesicle</location>
        <location evidence="12">COPI-coated vesicle membrane</location>
        <topology evidence="12">Peripheral membrane protein</topology>
        <orientation evidence="12">Cytoplasmic side</orientation>
    </subcellularLocation>
</comment>
<feature type="domain" description="Clathrin/coatomer adaptor adaptin-like N-terminal" evidence="13">
    <location>
        <begin position="29"/>
        <end position="537"/>
    </location>
</feature>
<evidence type="ECO:0000259" key="13">
    <source>
        <dbReference type="Pfam" id="PF01602"/>
    </source>
</evidence>
<dbReference type="GO" id="GO:0006886">
    <property type="term" value="P:intracellular protein transport"/>
    <property type="evidence" value="ECO:0007669"/>
    <property type="project" value="InterPro"/>
</dbReference>
<accession>A0A1G4I241</accession>
<feature type="domain" description="Coatomer subunit gamma C-terminal" evidence="15">
    <location>
        <begin position="761"/>
        <end position="874"/>
    </location>
</feature>
<keyword evidence="11 12" id="KW-0968">Cytoplasmic vesicle</keyword>
<reference evidence="16" key="1">
    <citation type="submission" date="2016-09" db="EMBL/GenBank/DDBJ databases">
        <authorList>
            <person name="Hebert L."/>
            <person name="Moumen B."/>
        </authorList>
    </citation>
    <scope>NUCLEOTIDE SEQUENCE [LARGE SCALE GENOMIC DNA]</scope>
    <source>
        <strain evidence="16">OVI</strain>
    </source>
</reference>
<evidence type="ECO:0000259" key="15">
    <source>
        <dbReference type="Pfam" id="PF16381"/>
    </source>
</evidence>
<dbReference type="PANTHER" id="PTHR10261">
    <property type="entry name" value="COATOMER SUBUNIT GAMMA"/>
    <property type="match status" value="1"/>
</dbReference>
<dbReference type="AlphaFoldDB" id="A0A1G4I241"/>
<proteinExistence type="inferred from homology"/>
<dbReference type="SUPFAM" id="SSF49348">
    <property type="entry name" value="Clathrin adaptor appendage domain"/>
    <property type="match status" value="1"/>
</dbReference>
<evidence type="ECO:0000256" key="12">
    <source>
        <dbReference type="PIRNR" id="PIRNR037093"/>
    </source>
</evidence>
<dbReference type="InterPro" id="IPR012295">
    <property type="entry name" value="TBP_dom_sf"/>
</dbReference>
<dbReference type="Gene3D" id="2.60.40.1480">
    <property type="entry name" value="Coatomer, gamma subunit, appendage domain"/>
    <property type="match status" value="1"/>
</dbReference>
<keyword evidence="10 12" id="KW-0472">Membrane</keyword>
<evidence type="ECO:0000256" key="7">
    <source>
        <dbReference type="ARBA" id="ARBA00022892"/>
    </source>
</evidence>
<dbReference type="Pfam" id="PF08752">
    <property type="entry name" value="COP-gamma_platf"/>
    <property type="match status" value="1"/>
</dbReference>
<dbReference type="GO" id="GO:0005793">
    <property type="term" value="C:endoplasmic reticulum-Golgi intermediate compartment"/>
    <property type="evidence" value="ECO:0007669"/>
    <property type="project" value="TreeGrafter"/>
</dbReference>
<dbReference type="SUPFAM" id="SSF55711">
    <property type="entry name" value="Subdomain of clathrin and coatomer appendage domain"/>
    <property type="match status" value="1"/>
</dbReference>
<keyword evidence="3 12" id="KW-0813">Transport</keyword>
<dbReference type="GO" id="GO:0006891">
    <property type="term" value="P:intra-Golgi vesicle-mediated transport"/>
    <property type="evidence" value="ECO:0007669"/>
    <property type="project" value="TreeGrafter"/>
</dbReference>
<keyword evidence="5" id="KW-0597">Phosphoprotein</keyword>
<keyword evidence="9 12" id="KW-0333">Golgi apparatus</keyword>
<evidence type="ECO:0000256" key="2">
    <source>
        <dbReference type="ARBA" id="ARBA00010720"/>
    </source>
</evidence>
<dbReference type="InterPro" id="IPR013041">
    <property type="entry name" value="Clathrin_app_Ig-like_sf"/>
</dbReference>
<dbReference type="Proteomes" id="UP000195570">
    <property type="component" value="Unassembled WGS sequence"/>
</dbReference>
<dbReference type="EMBL" id="CZPT02000406">
    <property type="protein sequence ID" value="SCU65780.1"/>
    <property type="molecule type" value="Genomic_DNA"/>
</dbReference>
<dbReference type="InterPro" id="IPR037067">
    <property type="entry name" value="Coatomer_gsu_app_sf"/>
</dbReference>
<evidence type="ECO:0000256" key="9">
    <source>
        <dbReference type="ARBA" id="ARBA00023034"/>
    </source>
</evidence>
<keyword evidence="7 12" id="KW-0931">ER-Golgi transport</keyword>
<evidence type="ECO:0000256" key="11">
    <source>
        <dbReference type="ARBA" id="ARBA00023329"/>
    </source>
</evidence>
<sequence length="878" mass="97588">MQHDRDRYDSEEDDEESLPFDGIEKASVLQQCRVFNDVQLDISACLRCLTECLYLIYTGTTFTEAEATELFFMSTKLLQSNRSRLRRLHYVLMKELSPFVEQSFIASNSLMGDTKSNNESNKRNGMRTLCKVMNPSLYPLLDRTIVESLTSRSEKVLLASLITGFHVALSHPDLARKWSTQLNEAIRVLGNTQYLTVAIMHIIRKSDRVTVKRFIEQVRNGVVRSPLALSFLVKLTTDVLQEGFEEDPEVKKYIATMRHSSSEIVVFDTLRCMCVAGNASPQQFALVASVAQIYLNAKTSVSRFCAIRVLHDLAAIYPDAVTPISSDIEQLIMDQNRFTASFAMLTLLKTGTEASVERLIGALGSVGQLRELPDEFKVAITLELRSVSARFPQRYNLFLGFLVKLLSDDGSSTFKESIVEVITSVAKANDGAREAALKHLVDYVEDCAHVSILHRVHMYLGDEVPRSENPALFIRYINNHAALEFPEVRAAAVSTFARIAARVPSLRRSILPLLKHKCSDEDDEVRDRAIMYTKVFLLGDEDVIHSMVTEVSNTVAARRKLITPMTPTPLLEPVKRRMCQADHSTVAVETGIGKEAAHSSSGGGSVPGNQYSSAISEGRAKLLKIKQLQELGEPRASSEPVPLSDPDSEYFVTLIKHVYVAHVVLQFRVKNTMDSVVFRRVTVEMDTEELDAEPLYAIPISAIEPGATEYAYAVLQYSEGRYPSGTLGCRIKFALQERDGSSVAGEGEEEYPLEDFEVNVSDFITPIDLGECFQQKWEELRQEETCGTYALSSMRNLTAAAHELVEFFGMHVVGGKVDKITAASHTLLMSGSMVDGASSLVMINARLFIATDNTVALQLTLRGGSSELREYLSGALLS</sequence>
<dbReference type="InterPro" id="IPR011989">
    <property type="entry name" value="ARM-like"/>
</dbReference>
<dbReference type="InterPro" id="IPR013040">
    <property type="entry name" value="Coatomer_gsu_app_Ig-like_dom"/>
</dbReference>
<dbReference type="Pfam" id="PF16381">
    <property type="entry name" value="Coatomer_g_Cpla"/>
    <property type="match status" value="1"/>
</dbReference>
<dbReference type="Gene3D" id="3.30.310.10">
    <property type="entry name" value="TATA-Binding Protein"/>
    <property type="match status" value="1"/>
</dbReference>
<dbReference type="InterPro" id="IPR002553">
    <property type="entry name" value="Clathrin/coatomer_adapt-like_N"/>
</dbReference>
<dbReference type="InterPro" id="IPR009028">
    <property type="entry name" value="Coatomer/calthrin_app_sub_C"/>
</dbReference>
<evidence type="ECO:0000256" key="5">
    <source>
        <dbReference type="ARBA" id="ARBA00022553"/>
    </source>
</evidence>
<dbReference type="GO" id="GO:0006888">
    <property type="term" value="P:endoplasmic reticulum to Golgi vesicle-mediated transport"/>
    <property type="evidence" value="ECO:0007669"/>
    <property type="project" value="TreeGrafter"/>
</dbReference>
<evidence type="ECO:0000259" key="14">
    <source>
        <dbReference type="Pfam" id="PF08752"/>
    </source>
</evidence>
<dbReference type="GO" id="GO:0030126">
    <property type="term" value="C:COPI vesicle coat"/>
    <property type="evidence" value="ECO:0007669"/>
    <property type="project" value="InterPro"/>
</dbReference>
<dbReference type="FunFam" id="3.30.310.10:FF:000008">
    <property type="entry name" value="Coatomer subunit gamma"/>
    <property type="match status" value="1"/>
</dbReference>
<evidence type="ECO:0000256" key="3">
    <source>
        <dbReference type="ARBA" id="ARBA00022448"/>
    </source>
</evidence>
<dbReference type="GeneID" id="92379071"/>
<dbReference type="Gene3D" id="1.25.10.10">
    <property type="entry name" value="Leucine-rich Repeat Variant"/>
    <property type="match status" value="2"/>
</dbReference>
<dbReference type="InterPro" id="IPR032154">
    <property type="entry name" value="Coatomer_g_Cpla"/>
</dbReference>
<dbReference type="GO" id="GO:0000139">
    <property type="term" value="C:Golgi membrane"/>
    <property type="evidence" value="ECO:0007669"/>
    <property type="project" value="UniProtKB-SubCell"/>
</dbReference>
<comment type="caution">
    <text evidence="16">The sequence shown here is derived from an EMBL/GenBank/DDBJ whole genome shotgun (WGS) entry which is preliminary data.</text>
</comment>
<dbReference type="FunFam" id="2.60.40.1480:FF:000001">
    <property type="entry name" value="Coatomer subunit gamma"/>
    <property type="match status" value="1"/>
</dbReference>
<comment type="function">
    <text evidence="12">The coatomer is a cytosolic protein complex that binds to dilysine motifs and reversibly associates with Golgi non-clathrin-coated vesicles, which further mediate biosynthetic protein transport from the ER, via the Golgi up to the trans Golgi network. Coatomer complex is required for budding from Golgi membranes, and is essential for the retrograde Golgi-to-ER transport of dilysine-tagged proteins.</text>
</comment>
<protein>
    <recommendedName>
        <fullName evidence="12">Coatomer subunit gamma</fullName>
    </recommendedName>
</protein>